<reference evidence="3" key="1">
    <citation type="journal article" date="2023" name="Mol. Phylogenet. Evol.">
        <title>Genome-scale phylogeny and comparative genomics of the fungal order Sordariales.</title>
        <authorList>
            <person name="Hensen N."/>
            <person name="Bonometti L."/>
            <person name="Westerberg I."/>
            <person name="Brannstrom I.O."/>
            <person name="Guillou S."/>
            <person name="Cros-Aarteil S."/>
            <person name="Calhoun S."/>
            <person name="Haridas S."/>
            <person name="Kuo A."/>
            <person name="Mondo S."/>
            <person name="Pangilinan J."/>
            <person name="Riley R."/>
            <person name="LaButti K."/>
            <person name="Andreopoulos B."/>
            <person name="Lipzen A."/>
            <person name="Chen C."/>
            <person name="Yan M."/>
            <person name="Daum C."/>
            <person name="Ng V."/>
            <person name="Clum A."/>
            <person name="Steindorff A."/>
            <person name="Ohm R.A."/>
            <person name="Martin F."/>
            <person name="Silar P."/>
            <person name="Natvig D.O."/>
            <person name="Lalanne C."/>
            <person name="Gautier V."/>
            <person name="Ament-Velasquez S.L."/>
            <person name="Kruys A."/>
            <person name="Hutchinson M.I."/>
            <person name="Powell A.J."/>
            <person name="Barry K."/>
            <person name="Miller A.N."/>
            <person name="Grigoriev I.V."/>
            <person name="Debuchy R."/>
            <person name="Gladieux P."/>
            <person name="Hiltunen Thoren M."/>
            <person name="Johannesson H."/>
        </authorList>
    </citation>
    <scope>NUCLEOTIDE SEQUENCE [LARGE SCALE GENOMIC DNA]</scope>
    <source>
        <strain evidence="3">CBS 284.82</strain>
    </source>
</reference>
<proteinExistence type="predicted"/>
<dbReference type="Proteomes" id="UP001303115">
    <property type="component" value="Unassembled WGS sequence"/>
</dbReference>
<evidence type="ECO:0000256" key="1">
    <source>
        <dbReference type="SAM" id="SignalP"/>
    </source>
</evidence>
<evidence type="ECO:0000313" key="2">
    <source>
        <dbReference type="EMBL" id="KAK4041133.1"/>
    </source>
</evidence>
<accession>A0AAN6PHM2</accession>
<dbReference type="AlphaFoldDB" id="A0AAN6PHM2"/>
<sequence>MGEIYSLASLVLIWLGPASADSGWFIEKMHAVATMAHEGGVGRYFDHGKRTEDEY</sequence>
<feature type="signal peptide" evidence="1">
    <location>
        <begin position="1"/>
        <end position="20"/>
    </location>
</feature>
<feature type="chain" id="PRO_5043041253" evidence="1">
    <location>
        <begin position="21"/>
        <end position="55"/>
    </location>
</feature>
<protein>
    <submittedName>
        <fullName evidence="2">Uncharacterized protein</fullName>
    </submittedName>
</protein>
<organism evidence="2 3">
    <name type="scientific">Parachaetomium inaequale</name>
    <dbReference type="NCBI Taxonomy" id="2588326"/>
    <lineage>
        <taxon>Eukaryota</taxon>
        <taxon>Fungi</taxon>
        <taxon>Dikarya</taxon>
        <taxon>Ascomycota</taxon>
        <taxon>Pezizomycotina</taxon>
        <taxon>Sordariomycetes</taxon>
        <taxon>Sordariomycetidae</taxon>
        <taxon>Sordariales</taxon>
        <taxon>Chaetomiaceae</taxon>
        <taxon>Parachaetomium</taxon>
    </lineage>
</organism>
<evidence type="ECO:0000313" key="3">
    <source>
        <dbReference type="Proteomes" id="UP001303115"/>
    </source>
</evidence>
<dbReference type="EMBL" id="MU854363">
    <property type="protein sequence ID" value="KAK4041133.1"/>
    <property type="molecule type" value="Genomic_DNA"/>
</dbReference>
<gene>
    <name evidence="2" type="ORF">C8A01DRAFT_34866</name>
</gene>
<keyword evidence="3" id="KW-1185">Reference proteome</keyword>
<name>A0AAN6PHM2_9PEZI</name>
<keyword evidence="1" id="KW-0732">Signal</keyword>
<comment type="caution">
    <text evidence="2">The sequence shown here is derived from an EMBL/GenBank/DDBJ whole genome shotgun (WGS) entry which is preliminary data.</text>
</comment>